<keyword evidence="2" id="KW-1185">Reference proteome</keyword>
<sequence length="423" mass="48187">MANHENPLNRPVNGDNAVDIGHCSLWAVSFVVGPSERRPLKKGVPGHRPPTSYTTFEIMNKPGSARHPKRETRLCVGRHEPGSVSDESSLAWLGRVFRAARLGSARHWVAIGLYVYGLKKFRVIIVKKGISCNGVAPEDAKGRHANHPQVPECDTNIIMNHIKVFPAYISHYSRTHTHKVYLIPDLSISKMFCLYQDYCNEQSVLPRNEALHRKIFVEEFNFSFKKPKNDTCGKCVRFELVLKSSKDVVELEQVEKEKKVRLELAEKSCEEKKKDKLHSKRNCSCITMSFDHQKCLPTPLLMSGAVFYKRQLWTFNLTIYETGHKKSAAICLLWDETVAEREPGHSHMEADAINAAIEKTKKKNATLNVELPRDLANLIRITLRVPPITVTEVEQKDFLNFKEFLGNSYIHLKVDTKAEKFLG</sequence>
<gene>
    <name evidence="1" type="ORF">PR048_005143</name>
</gene>
<dbReference type="PANTHER" id="PTHR10773:SF19">
    <property type="match status" value="1"/>
</dbReference>
<proteinExistence type="predicted"/>
<comment type="caution">
    <text evidence="1">The sequence shown here is derived from an EMBL/GenBank/DDBJ whole genome shotgun (WGS) entry which is preliminary data.</text>
</comment>
<name>A0ABQ9I7D5_9NEOP</name>
<dbReference type="Proteomes" id="UP001159363">
    <property type="component" value="Chromosome 2"/>
</dbReference>
<accession>A0ABQ9I7D5</accession>
<organism evidence="1 2">
    <name type="scientific">Dryococelus australis</name>
    <dbReference type="NCBI Taxonomy" id="614101"/>
    <lineage>
        <taxon>Eukaryota</taxon>
        <taxon>Metazoa</taxon>
        <taxon>Ecdysozoa</taxon>
        <taxon>Arthropoda</taxon>
        <taxon>Hexapoda</taxon>
        <taxon>Insecta</taxon>
        <taxon>Pterygota</taxon>
        <taxon>Neoptera</taxon>
        <taxon>Polyneoptera</taxon>
        <taxon>Phasmatodea</taxon>
        <taxon>Verophasmatodea</taxon>
        <taxon>Anareolatae</taxon>
        <taxon>Phasmatidae</taxon>
        <taxon>Eurycanthinae</taxon>
        <taxon>Dryococelus</taxon>
    </lineage>
</organism>
<evidence type="ECO:0000313" key="2">
    <source>
        <dbReference type="Proteomes" id="UP001159363"/>
    </source>
</evidence>
<evidence type="ECO:0000313" key="1">
    <source>
        <dbReference type="EMBL" id="KAJ8892562.1"/>
    </source>
</evidence>
<protein>
    <submittedName>
        <fullName evidence="1">Uncharacterized protein</fullName>
    </submittedName>
</protein>
<reference evidence="1 2" key="1">
    <citation type="submission" date="2023-02" db="EMBL/GenBank/DDBJ databases">
        <title>LHISI_Scaffold_Assembly.</title>
        <authorList>
            <person name="Stuart O.P."/>
            <person name="Cleave R."/>
            <person name="Magrath M.J.L."/>
            <person name="Mikheyev A.S."/>
        </authorList>
    </citation>
    <scope>NUCLEOTIDE SEQUENCE [LARGE SCALE GENOMIC DNA]</scope>
    <source>
        <strain evidence="1">Daus_M_001</strain>
        <tissue evidence="1">Leg muscle</tissue>
    </source>
</reference>
<dbReference type="PANTHER" id="PTHR10773">
    <property type="entry name" value="DNA-DIRECTED RNA POLYMERASES I, II, AND III SUBUNIT RPABC2"/>
    <property type="match status" value="1"/>
</dbReference>
<dbReference type="EMBL" id="JARBHB010000002">
    <property type="protein sequence ID" value="KAJ8892562.1"/>
    <property type="molecule type" value="Genomic_DNA"/>
</dbReference>